<dbReference type="EMBL" id="CP129968">
    <property type="protein sequence ID" value="WKK81060.2"/>
    <property type="molecule type" value="Genomic_DNA"/>
</dbReference>
<dbReference type="PROSITE" id="PS51257">
    <property type="entry name" value="PROKAR_LIPOPROTEIN"/>
    <property type="match status" value="1"/>
</dbReference>
<dbReference type="Pfam" id="PF10026">
    <property type="entry name" value="DUF2268"/>
    <property type="match status" value="1"/>
</dbReference>
<dbReference type="InterPro" id="IPR018728">
    <property type="entry name" value="DUF2268"/>
</dbReference>
<evidence type="ECO:0000313" key="2">
    <source>
        <dbReference type="EMBL" id="WKK81060.2"/>
    </source>
</evidence>
<evidence type="ECO:0000259" key="1">
    <source>
        <dbReference type="Pfam" id="PF10026"/>
    </source>
</evidence>
<dbReference type="AlphaFoldDB" id="A0AA49GDZ0"/>
<dbReference type="GO" id="GO:0008233">
    <property type="term" value="F:peptidase activity"/>
    <property type="evidence" value="ECO:0007669"/>
    <property type="project" value="UniProtKB-KW"/>
</dbReference>
<gene>
    <name evidence="2" type="ORF">QYS47_01265</name>
</gene>
<sequence length="245" mass="27070">MNILKITLLAIPLFILGSCNSDKSNKAGLDVVFQETTTQFSQIEKQTIEENISSAYMEVKALLPNVPNDIQLIVEIVDWNLNNVGGVTGRTESNSPAVVAIQISNTFDGGLSSAVEIGLKSTLYHEFHHLSRGWAIQDNKFGPGITIAIVNEGLAEVFAEEYTGAIFEENHMPEGTDGDSWIKEIMALPKHANYQIWMFEHPDGRTSIGYRSGNFLVRKIMNESGKNILELSKLSPIEIIKLAGY</sequence>
<dbReference type="KEGG" id="marp:QYS47_01265"/>
<feature type="domain" description="DUF2268" evidence="1">
    <location>
        <begin position="119"/>
        <end position="241"/>
    </location>
</feature>
<dbReference type="Proteomes" id="UP001232019">
    <property type="component" value="Chromosome"/>
</dbReference>
<proteinExistence type="predicted"/>
<reference evidence="2" key="1">
    <citation type="submission" date="2023-08" db="EMBL/GenBank/DDBJ databases">
        <title>Comparative genomics and taxonomic characterization of three novel marine species of genus Marivirga.</title>
        <authorList>
            <person name="Muhammad N."/>
            <person name="Kim S.-G."/>
        </authorList>
    </citation>
    <scope>NUCLEOTIDE SEQUENCE</scope>
    <source>
        <strain evidence="2">BKB1-2</strain>
    </source>
</reference>
<protein>
    <submittedName>
        <fullName evidence="2">DUF2268 domain-containing putative Zn-dependent protease</fullName>
    </submittedName>
</protein>
<dbReference type="GO" id="GO:0006508">
    <property type="term" value="P:proteolysis"/>
    <property type="evidence" value="ECO:0007669"/>
    <property type="project" value="UniProtKB-KW"/>
</dbReference>
<organism evidence="2">
    <name type="scientific">Marivirga arenosa</name>
    <dbReference type="NCBI Taxonomy" id="3059076"/>
    <lineage>
        <taxon>Bacteria</taxon>
        <taxon>Pseudomonadati</taxon>
        <taxon>Bacteroidota</taxon>
        <taxon>Cytophagia</taxon>
        <taxon>Cytophagales</taxon>
        <taxon>Marivirgaceae</taxon>
        <taxon>Marivirga</taxon>
    </lineage>
</organism>
<dbReference type="RefSeq" id="WP_322348390.1">
    <property type="nucleotide sequence ID" value="NZ_CP129968.2"/>
</dbReference>
<accession>A0AA49GDZ0</accession>
<keyword evidence="2" id="KW-0378">Hydrolase</keyword>
<keyword evidence="2" id="KW-0645">Protease</keyword>
<name>A0AA49GDZ0_9BACT</name>